<comment type="caution">
    <text evidence="1">The sequence shown here is derived from an EMBL/GenBank/DDBJ whole genome shotgun (WGS) entry which is preliminary data.</text>
</comment>
<dbReference type="OrthoDB" id="7926248at2"/>
<evidence type="ECO:0000313" key="2">
    <source>
        <dbReference type="Proteomes" id="UP000230791"/>
    </source>
</evidence>
<accession>A0A2M6UUZ2</accession>
<dbReference type="AlphaFoldDB" id="A0A2M6UUZ2"/>
<dbReference type="RefSeq" id="WP_100130661.1">
    <property type="nucleotide sequence ID" value="NZ_CADDYJ010000010.1"/>
</dbReference>
<dbReference type="EMBL" id="NJPP01000015">
    <property type="protein sequence ID" value="PIT69914.1"/>
    <property type="molecule type" value="Genomic_DNA"/>
</dbReference>
<evidence type="ECO:0000313" key="1">
    <source>
        <dbReference type="EMBL" id="PIT69914.1"/>
    </source>
</evidence>
<protein>
    <submittedName>
        <fullName evidence="1">Uncharacterized protein</fullName>
    </submittedName>
</protein>
<name>A0A2M6UUZ2_9HYPH</name>
<sequence length="71" mass="8274">MNEIIITALLLCTVRSTAGFVIIDDDQLLRCKKFLDAFRVQEILDAFRVQKRNNNLISFIDEKVGAVFWRK</sequence>
<proteinExistence type="predicted"/>
<dbReference type="Proteomes" id="UP000230791">
    <property type="component" value="Unassembled WGS sequence"/>
</dbReference>
<reference evidence="1 2" key="1">
    <citation type="submission" date="2017-06" db="EMBL/GenBank/DDBJ databases">
        <title>Draft genome of Bartonella tribocorum C635.</title>
        <authorList>
            <person name="Hadjadj L."/>
            <person name="Jiyipong T."/>
            <person name="Diene S.M."/>
            <person name="Morand S."/>
            <person name="Rolain J.-M."/>
        </authorList>
    </citation>
    <scope>NUCLEOTIDE SEQUENCE [LARGE SCALE GENOMIC DNA]</scope>
    <source>
        <strain evidence="1 2">C635</strain>
    </source>
</reference>
<organism evidence="1 2">
    <name type="scientific">Bartonella tribocorum</name>
    <dbReference type="NCBI Taxonomy" id="85701"/>
    <lineage>
        <taxon>Bacteria</taxon>
        <taxon>Pseudomonadati</taxon>
        <taxon>Pseudomonadota</taxon>
        <taxon>Alphaproteobacteria</taxon>
        <taxon>Hyphomicrobiales</taxon>
        <taxon>Bartonellaceae</taxon>
        <taxon>Bartonella</taxon>
    </lineage>
</organism>
<gene>
    <name evidence="1" type="ORF">CEV08_05185</name>
</gene>